<proteinExistence type="predicted"/>
<evidence type="ECO:0000313" key="2">
    <source>
        <dbReference type="Proteomes" id="UP000294847"/>
    </source>
</evidence>
<name>A0A4P7NJ67_PYROR</name>
<gene>
    <name evidence="1" type="ORF">PoMZ_10890</name>
</gene>
<organism evidence="1 2">
    <name type="scientific">Pyricularia oryzae</name>
    <name type="common">Rice blast fungus</name>
    <name type="synonym">Magnaporthe oryzae</name>
    <dbReference type="NCBI Taxonomy" id="318829"/>
    <lineage>
        <taxon>Eukaryota</taxon>
        <taxon>Fungi</taxon>
        <taxon>Dikarya</taxon>
        <taxon>Ascomycota</taxon>
        <taxon>Pezizomycotina</taxon>
        <taxon>Sordariomycetes</taxon>
        <taxon>Sordariomycetidae</taxon>
        <taxon>Magnaporthales</taxon>
        <taxon>Pyriculariaceae</taxon>
        <taxon>Pyricularia</taxon>
    </lineage>
</organism>
<dbReference type="Proteomes" id="UP000294847">
    <property type="component" value="Chromosome 5"/>
</dbReference>
<accession>A0A4P7NJ67</accession>
<protein>
    <submittedName>
        <fullName evidence="1">Uncharacterized protein</fullName>
    </submittedName>
</protein>
<dbReference type="AlphaFoldDB" id="A0A4P7NJ67"/>
<reference evidence="1 2" key="1">
    <citation type="journal article" date="2019" name="Mol. Biol. Evol.">
        <title>Blast fungal genomes show frequent chromosomal changes, gene gains and losses, and effector gene turnover.</title>
        <authorList>
            <person name="Gomez Luciano L.B."/>
            <person name="Jason Tsai I."/>
            <person name="Chuma I."/>
            <person name="Tosa Y."/>
            <person name="Chen Y.H."/>
            <person name="Li J.Y."/>
            <person name="Li M.Y."/>
            <person name="Jade Lu M.Y."/>
            <person name="Nakayashiki H."/>
            <person name="Li W.H."/>
        </authorList>
    </citation>
    <scope>NUCLEOTIDE SEQUENCE [LARGE SCALE GENOMIC DNA]</scope>
    <source>
        <strain evidence="1">MZ5-1-6</strain>
    </source>
</reference>
<sequence>MDGYNEYRQIRVGELLADFRDLQTWIAAAPEMPEDMDDYYSEGWAALRQCALDGHHILNCGADTSVPQVRGGQEEQEKAELLQNHLDAFSRRHESHKIWLRQGAAQRWVAARFQILQGRRPHAEHSAQLKACDRALRREYETITDEAVYNQLQASDIELGRWTGEDPSLRAVQRWLRSRRRA</sequence>
<dbReference type="EMBL" id="CP034208">
    <property type="protein sequence ID" value="QBZ62016.1"/>
    <property type="molecule type" value="Genomic_DNA"/>
</dbReference>
<evidence type="ECO:0000313" key="1">
    <source>
        <dbReference type="EMBL" id="QBZ62016.1"/>
    </source>
</evidence>